<gene>
    <name evidence="1" type="ORF">I5V48_02160</name>
</gene>
<dbReference type="EMBL" id="CP065430">
    <property type="protein sequence ID" value="QPO27781.1"/>
    <property type="molecule type" value="Genomic_DNA"/>
</dbReference>
<name>A0A0Z8GT02_STRSU</name>
<accession>A0A0Z8GT02</accession>
<protein>
    <submittedName>
        <fullName evidence="1">Uncharacterized protein</fullName>
    </submittedName>
</protein>
<evidence type="ECO:0000313" key="1">
    <source>
        <dbReference type="EMBL" id="QPO27781.1"/>
    </source>
</evidence>
<reference evidence="1 2" key="1">
    <citation type="submission" date="2020-12" db="EMBL/GenBank/DDBJ databases">
        <title>Nonconservative transfer and diversity of a new family of integrative and conjugative elements associated with antibiotic resistance in zoonotic pathogen Streptococcus suis.</title>
        <authorList>
            <person name="Huang J."/>
        </authorList>
    </citation>
    <scope>NUCLEOTIDE SEQUENCE [LARGE SCALE GENOMIC DNA]</scope>
    <source>
        <strain evidence="1 2">YZDH1</strain>
    </source>
</reference>
<dbReference type="AlphaFoldDB" id="A0A0Z8GT02"/>
<dbReference type="Proteomes" id="UP000594569">
    <property type="component" value="Chromosome"/>
</dbReference>
<dbReference type="RefSeq" id="WP_197315174.1">
    <property type="nucleotide sequence ID" value="NZ_CP065430.1"/>
</dbReference>
<organism evidence="1 2">
    <name type="scientific">Streptococcus suis</name>
    <dbReference type="NCBI Taxonomy" id="1307"/>
    <lineage>
        <taxon>Bacteria</taxon>
        <taxon>Bacillati</taxon>
        <taxon>Bacillota</taxon>
        <taxon>Bacilli</taxon>
        <taxon>Lactobacillales</taxon>
        <taxon>Streptococcaceae</taxon>
        <taxon>Streptococcus</taxon>
    </lineage>
</organism>
<sequence length="56" mass="6311">MTSLVPMADKAIISDIQGREGNINTLLAHFEDGSSLFFPLQYTESKDKRAYYQIAD</sequence>
<proteinExistence type="predicted"/>
<evidence type="ECO:0000313" key="2">
    <source>
        <dbReference type="Proteomes" id="UP000594569"/>
    </source>
</evidence>